<dbReference type="Proteomes" id="UP001189624">
    <property type="component" value="Chromosome 4"/>
</dbReference>
<evidence type="ECO:0000313" key="3">
    <source>
        <dbReference type="Proteomes" id="UP001189624"/>
    </source>
</evidence>
<dbReference type="AlphaFoldDB" id="A0AA86SC00"/>
<evidence type="ECO:0000313" key="2">
    <source>
        <dbReference type="EMBL" id="CAJ1951305.1"/>
    </source>
</evidence>
<accession>A0AA86SC00</accession>
<keyword evidence="3" id="KW-1185">Reference proteome</keyword>
<organism evidence="2 3">
    <name type="scientific">Sphenostylis stenocarpa</name>
    <dbReference type="NCBI Taxonomy" id="92480"/>
    <lineage>
        <taxon>Eukaryota</taxon>
        <taxon>Viridiplantae</taxon>
        <taxon>Streptophyta</taxon>
        <taxon>Embryophyta</taxon>
        <taxon>Tracheophyta</taxon>
        <taxon>Spermatophyta</taxon>
        <taxon>Magnoliopsida</taxon>
        <taxon>eudicotyledons</taxon>
        <taxon>Gunneridae</taxon>
        <taxon>Pentapetalae</taxon>
        <taxon>rosids</taxon>
        <taxon>fabids</taxon>
        <taxon>Fabales</taxon>
        <taxon>Fabaceae</taxon>
        <taxon>Papilionoideae</taxon>
        <taxon>50 kb inversion clade</taxon>
        <taxon>NPAAA clade</taxon>
        <taxon>indigoferoid/millettioid clade</taxon>
        <taxon>Phaseoleae</taxon>
        <taxon>Sphenostylis</taxon>
    </lineage>
</organism>
<feature type="region of interest" description="Disordered" evidence="1">
    <location>
        <begin position="1"/>
        <end position="23"/>
    </location>
</feature>
<dbReference type="EMBL" id="OY731401">
    <property type="protein sequence ID" value="CAJ1951305.1"/>
    <property type="molecule type" value="Genomic_DNA"/>
</dbReference>
<protein>
    <submittedName>
        <fullName evidence="2">Uncharacterized protein</fullName>
    </submittedName>
</protein>
<dbReference type="Gramene" id="rna-AYBTSS11_LOCUS14706">
    <property type="protein sequence ID" value="CAJ1951305.1"/>
    <property type="gene ID" value="gene-AYBTSS11_LOCUS14706"/>
</dbReference>
<reference evidence="2" key="1">
    <citation type="submission" date="2023-10" db="EMBL/GenBank/DDBJ databases">
        <authorList>
            <person name="Domelevo Entfellner J.-B."/>
        </authorList>
    </citation>
    <scope>NUCLEOTIDE SEQUENCE</scope>
</reference>
<gene>
    <name evidence="2" type="ORF">AYBTSS11_LOCUS14706</name>
</gene>
<sequence length="111" mass="12321">MGGFSSMDPTEFGTRERSGVISSRQFSEQRENCAFHMETCKLCSVTEAKIGSKMKICSTYGGRGSKWSFQIAEIFISVDLFIDWVTECLKEAVCIIEASALTIRVAVAVYL</sequence>
<name>A0AA86SC00_9FABA</name>
<evidence type="ECO:0000256" key="1">
    <source>
        <dbReference type="SAM" id="MobiDB-lite"/>
    </source>
</evidence>
<proteinExistence type="predicted"/>